<feature type="chain" id="PRO_5045592994" description="Lipoprotein" evidence="1">
    <location>
        <begin position="23"/>
        <end position="148"/>
    </location>
</feature>
<dbReference type="Proteomes" id="UP000245263">
    <property type="component" value="Chromosome 1"/>
</dbReference>
<dbReference type="RefSeq" id="WP_109019904.1">
    <property type="nucleotide sequence ID" value="NZ_AP025028.1"/>
</dbReference>
<feature type="signal peptide" evidence="1">
    <location>
        <begin position="1"/>
        <end position="22"/>
    </location>
</feature>
<reference evidence="2 3" key="1">
    <citation type="submission" date="2021-08" db="EMBL/GenBank/DDBJ databases">
        <title>Complete genome sequence of Leptospira kobayashii strain E30.</title>
        <authorList>
            <person name="Nakao R."/>
            <person name="Nakamura S."/>
            <person name="Masuzawa T."/>
            <person name="Koizumi N."/>
        </authorList>
    </citation>
    <scope>NUCLEOTIDE SEQUENCE [LARGE SCALE GENOMIC DNA]</scope>
    <source>
        <strain evidence="2 3">E30</strain>
    </source>
</reference>
<evidence type="ECO:0000313" key="2">
    <source>
        <dbReference type="EMBL" id="BDA78956.1"/>
    </source>
</evidence>
<protein>
    <recommendedName>
        <fullName evidence="4">Lipoprotein</fullName>
    </recommendedName>
</protein>
<gene>
    <name evidence="2" type="ORF">LPTSP3_g18860</name>
</gene>
<evidence type="ECO:0000313" key="3">
    <source>
        <dbReference type="Proteomes" id="UP000245263"/>
    </source>
</evidence>
<dbReference type="NCBIfam" id="NF047812">
    <property type="entry name" value="LIC11213_lipo"/>
    <property type="match status" value="1"/>
</dbReference>
<dbReference type="PROSITE" id="PS51257">
    <property type="entry name" value="PROKAR_LIPOPROTEIN"/>
    <property type="match status" value="1"/>
</dbReference>
<organism evidence="2 3">
    <name type="scientific">Leptospira kobayashii</name>
    <dbReference type="NCBI Taxonomy" id="1917830"/>
    <lineage>
        <taxon>Bacteria</taxon>
        <taxon>Pseudomonadati</taxon>
        <taxon>Spirochaetota</taxon>
        <taxon>Spirochaetia</taxon>
        <taxon>Leptospirales</taxon>
        <taxon>Leptospiraceae</taxon>
        <taxon>Leptospira</taxon>
    </lineage>
</organism>
<accession>A0ABM7UJG2</accession>
<dbReference type="EMBL" id="AP025028">
    <property type="protein sequence ID" value="BDA78956.1"/>
    <property type="molecule type" value="Genomic_DNA"/>
</dbReference>
<name>A0ABM7UJG2_9LEPT</name>
<proteinExistence type="predicted"/>
<keyword evidence="1" id="KW-0732">Signal</keyword>
<evidence type="ECO:0000256" key="1">
    <source>
        <dbReference type="SAM" id="SignalP"/>
    </source>
</evidence>
<keyword evidence="3" id="KW-1185">Reference proteome</keyword>
<sequence>MSKLSISSFGIIVLLGCLTACANEKASEKDKDTAIGAALLSQLSRSGSSSSTSTTTGKFPIPTCEVAAPAFSSLATAGFNSTCGSSGCHDGTTKYNTTNYAAVKAYTVPGSPTTSSIYIAQSTGSMAVNTNQSVDKAIYCWILGGSNP</sequence>
<evidence type="ECO:0008006" key="4">
    <source>
        <dbReference type="Google" id="ProtNLM"/>
    </source>
</evidence>